<dbReference type="GO" id="GO:0016020">
    <property type="term" value="C:membrane"/>
    <property type="evidence" value="ECO:0007669"/>
    <property type="project" value="TreeGrafter"/>
</dbReference>
<keyword evidence="4" id="KW-1185">Reference proteome</keyword>
<keyword evidence="1" id="KW-1133">Transmembrane helix</keyword>
<keyword evidence="1" id="KW-0472">Membrane</keyword>
<feature type="transmembrane region" description="Helical" evidence="1">
    <location>
        <begin position="169"/>
        <end position="191"/>
    </location>
</feature>
<dbReference type="AlphaFoldDB" id="A0AAV5FG99"/>
<reference evidence="3" key="1">
    <citation type="journal article" date="2018" name="DNA Res.">
        <title>Multiple hybrid de novo genome assembly of finger millet, an orphan allotetraploid crop.</title>
        <authorList>
            <person name="Hatakeyama M."/>
            <person name="Aluri S."/>
            <person name="Balachadran M.T."/>
            <person name="Sivarajan S.R."/>
            <person name="Patrignani A."/>
            <person name="Gruter S."/>
            <person name="Poveda L."/>
            <person name="Shimizu-Inatsugi R."/>
            <person name="Baeten J."/>
            <person name="Francoijs K.J."/>
            <person name="Nataraja K.N."/>
            <person name="Reddy Y.A.N."/>
            <person name="Phadnis S."/>
            <person name="Ravikumar R.L."/>
            <person name="Schlapbach R."/>
            <person name="Sreeman S.M."/>
            <person name="Shimizu K.K."/>
        </authorList>
    </citation>
    <scope>NUCLEOTIDE SEQUENCE</scope>
</reference>
<dbReference type="Proteomes" id="UP001054889">
    <property type="component" value="Unassembled WGS sequence"/>
</dbReference>
<dbReference type="Pfam" id="PF13962">
    <property type="entry name" value="PGG"/>
    <property type="match status" value="2"/>
</dbReference>
<feature type="domain" description="PGG" evidence="2">
    <location>
        <begin position="141"/>
        <end position="195"/>
    </location>
</feature>
<evidence type="ECO:0000313" key="3">
    <source>
        <dbReference type="EMBL" id="GJN33992.1"/>
    </source>
</evidence>
<feature type="transmembrane region" description="Helical" evidence="1">
    <location>
        <begin position="55"/>
        <end position="78"/>
    </location>
</feature>
<protein>
    <recommendedName>
        <fullName evidence="2">PGG domain-containing protein</fullName>
    </recommendedName>
</protein>
<evidence type="ECO:0000259" key="2">
    <source>
        <dbReference type="Pfam" id="PF13962"/>
    </source>
</evidence>
<name>A0AAV5FG99_ELECO</name>
<evidence type="ECO:0000256" key="1">
    <source>
        <dbReference type="SAM" id="Phobius"/>
    </source>
</evidence>
<dbReference type="PANTHER" id="PTHR24177">
    <property type="entry name" value="CASKIN"/>
    <property type="match status" value="1"/>
</dbReference>
<feature type="domain" description="PGG" evidence="2">
    <location>
        <begin position="40"/>
        <end position="110"/>
    </location>
</feature>
<evidence type="ECO:0000313" key="4">
    <source>
        <dbReference type="Proteomes" id="UP001054889"/>
    </source>
</evidence>
<proteinExistence type="predicted"/>
<reference evidence="3" key="2">
    <citation type="submission" date="2021-12" db="EMBL/GenBank/DDBJ databases">
        <title>Resequencing data analysis of finger millet.</title>
        <authorList>
            <person name="Hatakeyama M."/>
            <person name="Aluri S."/>
            <person name="Balachadran M.T."/>
            <person name="Sivarajan S.R."/>
            <person name="Poveda L."/>
            <person name="Shimizu-Inatsugi R."/>
            <person name="Schlapbach R."/>
            <person name="Sreeman S.M."/>
            <person name="Shimizu K.K."/>
        </authorList>
    </citation>
    <scope>NUCLEOTIDE SEQUENCE</scope>
</reference>
<accession>A0AAV5FG99</accession>
<feature type="transmembrane region" description="Helical" evidence="1">
    <location>
        <begin position="117"/>
        <end position="141"/>
    </location>
</feature>
<gene>
    <name evidence="3" type="primary">gb22623</name>
    <name evidence="3" type="ORF">PR202_gb22623</name>
</gene>
<organism evidence="3 4">
    <name type="scientific">Eleusine coracana subsp. coracana</name>
    <dbReference type="NCBI Taxonomy" id="191504"/>
    <lineage>
        <taxon>Eukaryota</taxon>
        <taxon>Viridiplantae</taxon>
        <taxon>Streptophyta</taxon>
        <taxon>Embryophyta</taxon>
        <taxon>Tracheophyta</taxon>
        <taxon>Spermatophyta</taxon>
        <taxon>Magnoliopsida</taxon>
        <taxon>Liliopsida</taxon>
        <taxon>Poales</taxon>
        <taxon>Poaceae</taxon>
        <taxon>PACMAD clade</taxon>
        <taxon>Chloridoideae</taxon>
        <taxon>Cynodonteae</taxon>
        <taxon>Eleusininae</taxon>
        <taxon>Eleusine</taxon>
    </lineage>
</organism>
<feature type="transmembrane region" description="Helical" evidence="1">
    <location>
        <begin position="84"/>
        <end position="105"/>
    </location>
</feature>
<sequence length="205" mass="22209">MTVDIDTGGRPPPPPAPATDEAAFLWELRKYPDNAGALLAGDPVLPVTYARRYKFFFYCNATAFVASVVIVNLLLAHSLSRRRWWLRALQAAMVLDQFGLMGAYAAGSCRELAMSAYVAALVGLVSTYVCAHVLLFMLLAVKNEAGLSTPGGFLSGSVDGDQTLRPSRFVAFFHFNTTAFVASLVVIMLLMSRTVTRHGVRSSAL</sequence>
<comment type="caution">
    <text evidence="3">The sequence shown here is derived from an EMBL/GenBank/DDBJ whole genome shotgun (WGS) entry which is preliminary data.</text>
</comment>
<dbReference type="InterPro" id="IPR026961">
    <property type="entry name" value="PGG_dom"/>
</dbReference>
<dbReference type="EMBL" id="BQKI01000085">
    <property type="protein sequence ID" value="GJN33992.1"/>
    <property type="molecule type" value="Genomic_DNA"/>
</dbReference>
<dbReference type="PANTHER" id="PTHR24177:SF432">
    <property type="entry name" value="OS06G0286146 PROTEIN"/>
    <property type="match status" value="1"/>
</dbReference>
<keyword evidence="1" id="KW-0812">Transmembrane</keyword>